<feature type="domain" description="Nephrocystin 3-like N-terminal" evidence="4">
    <location>
        <begin position="182"/>
        <end position="353"/>
    </location>
</feature>
<dbReference type="Proteomes" id="UP001172681">
    <property type="component" value="Unassembled WGS sequence"/>
</dbReference>
<evidence type="ECO:0000256" key="1">
    <source>
        <dbReference type="ARBA" id="ARBA00022737"/>
    </source>
</evidence>
<dbReference type="SMART" id="SM00248">
    <property type="entry name" value="ANK"/>
    <property type="match status" value="4"/>
</dbReference>
<gene>
    <name evidence="5" type="ORF">H2204_008978</name>
</gene>
<protein>
    <recommendedName>
        <fullName evidence="7">NACHT domain-containing protein</fullName>
    </recommendedName>
</protein>
<comment type="caution">
    <text evidence="5">The sequence shown here is derived from an EMBL/GenBank/DDBJ whole genome shotgun (WGS) entry which is preliminary data.</text>
</comment>
<dbReference type="InterPro" id="IPR054471">
    <property type="entry name" value="GPIID_WHD"/>
</dbReference>
<accession>A0AA39CWE2</accession>
<evidence type="ECO:0000256" key="2">
    <source>
        <dbReference type="SAM" id="MobiDB-lite"/>
    </source>
</evidence>
<sequence>MSFGFSIGDFLALVRLVEGTRKRFKGAPAEYAALVDETRTLQIVINDLKVQIEDDDLADSVKANLQSAATNCESVLVDLNAVIDSHTELDTVNSTTTKRTSRLWKRMKWDPAEASKLRLRLVSATQLLKAVLDGTQLNNIAQGVKTLAVAADAAEIRDIADWVAPATYSEWQNDYFSKILPGTGQWILTDPSYRDWRNGDLANLFFDGHPGVGKTFLASMLIDDLQTYTSQSDTLALAYFYSSFRRHEIQSPVDIISSLLRQLFLHQSGKAHAVRDMFNKYKGIEKRPGWTELCQTLESTLRGSHTAFFVIDALDECEGPNEEGGKPWHRVFELLFRLQAALKPQVGIRILATFRPFVTIDGVPENHKRQHIEASSHDLETFCRATIPNITCIAKKPELHLRIIQEVCEGAQGMFLLAKLHCDTLSAKTKPKDILKALDEFKKTGNIGDTLTRAYEDSLRRIQCQPEEHRDLARKVFICVTFSFRLLTINELRHAIGVDKDTKEIDPEYDLDDPDLMISVCAGLVTLDTQSQVIRTVHYTTQTFLESLDNGFLSNPHTLLASCCLSYLQLSLFATGSGYDLSGGILSVRQSKWQSGRRKFPFRSYSARFWATHWERSRLDPALQQQVFSFLDNFGFVASACIAMQPPSHIHLLASMGTNAVLKTYLERGEPAGSMQNADMECKKCKRIPSSHIDRLERRQCSWQEAITSLKDSRGRTALFYTAEKGHLLTMEALHHAKKDMLNESDSNGSTVLMHALRYSDGSSVLGLLRKSEVLGSGFRININSQDDVGRTALTVAVSDGSLEHVKLLTCTHEADVDLADIGGRTPIMWAALCRRIDIVIFLAPLVSDINQPRPLGTNRVPSSTARSWTIIYRPPQEDFERLECLSDVSSKVWRGSAPGKSEGNFSSRNTMQTGGGGNRPALGSGTIGCRQAAEGNRTVFAFT</sequence>
<feature type="region of interest" description="Disordered" evidence="2">
    <location>
        <begin position="895"/>
        <end position="929"/>
    </location>
</feature>
<dbReference type="Pfam" id="PF22939">
    <property type="entry name" value="WHD_GPIID"/>
    <property type="match status" value="1"/>
</dbReference>
<keyword evidence="6" id="KW-1185">Reference proteome</keyword>
<dbReference type="PANTHER" id="PTHR10039">
    <property type="entry name" value="AMELOGENIN"/>
    <property type="match status" value="1"/>
</dbReference>
<feature type="compositionally biased region" description="Polar residues" evidence="2">
    <location>
        <begin position="904"/>
        <end position="913"/>
    </location>
</feature>
<keyword evidence="1" id="KW-0677">Repeat</keyword>
<dbReference type="InterPro" id="IPR027417">
    <property type="entry name" value="P-loop_NTPase"/>
</dbReference>
<dbReference type="EMBL" id="JAPDRN010000068">
    <property type="protein sequence ID" value="KAJ9629189.1"/>
    <property type="molecule type" value="Genomic_DNA"/>
</dbReference>
<dbReference type="AlphaFoldDB" id="A0AA39CWE2"/>
<evidence type="ECO:0000313" key="5">
    <source>
        <dbReference type="EMBL" id="KAJ9629189.1"/>
    </source>
</evidence>
<dbReference type="PANTHER" id="PTHR10039:SF15">
    <property type="entry name" value="NACHT DOMAIN-CONTAINING PROTEIN"/>
    <property type="match status" value="1"/>
</dbReference>
<feature type="domain" description="GPI inositol-deacylase winged helix" evidence="3">
    <location>
        <begin position="468"/>
        <end position="547"/>
    </location>
</feature>
<evidence type="ECO:0000259" key="3">
    <source>
        <dbReference type="Pfam" id="PF22939"/>
    </source>
</evidence>
<evidence type="ECO:0000313" key="6">
    <source>
        <dbReference type="Proteomes" id="UP001172681"/>
    </source>
</evidence>
<dbReference type="SUPFAM" id="SSF52540">
    <property type="entry name" value="P-loop containing nucleoside triphosphate hydrolases"/>
    <property type="match status" value="1"/>
</dbReference>
<evidence type="ECO:0008006" key="7">
    <source>
        <dbReference type="Google" id="ProtNLM"/>
    </source>
</evidence>
<dbReference type="Gene3D" id="1.25.40.20">
    <property type="entry name" value="Ankyrin repeat-containing domain"/>
    <property type="match status" value="1"/>
</dbReference>
<organism evidence="5 6">
    <name type="scientific">Knufia peltigerae</name>
    <dbReference type="NCBI Taxonomy" id="1002370"/>
    <lineage>
        <taxon>Eukaryota</taxon>
        <taxon>Fungi</taxon>
        <taxon>Dikarya</taxon>
        <taxon>Ascomycota</taxon>
        <taxon>Pezizomycotina</taxon>
        <taxon>Eurotiomycetes</taxon>
        <taxon>Chaetothyriomycetidae</taxon>
        <taxon>Chaetothyriales</taxon>
        <taxon>Trichomeriaceae</taxon>
        <taxon>Knufia</taxon>
    </lineage>
</organism>
<dbReference type="InterPro" id="IPR002110">
    <property type="entry name" value="Ankyrin_rpt"/>
</dbReference>
<dbReference type="Pfam" id="PF12796">
    <property type="entry name" value="Ank_2"/>
    <property type="match status" value="1"/>
</dbReference>
<dbReference type="Gene3D" id="3.40.50.300">
    <property type="entry name" value="P-loop containing nucleotide triphosphate hydrolases"/>
    <property type="match status" value="1"/>
</dbReference>
<evidence type="ECO:0000259" key="4">
    <source>
        <dbReference type="Pfam" id="PF24883"/>
    </source>
</evidence>
<name>A0AA39CWE2_9EURO</name>
<dbReference type="InterPro" id="IPR056884">
    <property type="entry name" value="NPHP3-like_N"/>
</dbReference>
<reference evidence="5" key="1">
    <citation type="submission" date="2022-10" db="EMBL/GenBank/DDBJ databases">
        <title>Culturing micro-colonial fungi from biological soil crusts in the Mojave desert and describing Neophaeococcomyces mojavensis, and introducing the new genera and species Taxawa tesnikishii.</title>
        <authorList>
            <person name="Kurbessoian T."/>
            <person name="Stajich J.E."/>
        </authorList>
    </citation>
    <scope>NUCLEOTIDE SEQUENCE</scope>
    <source>
        <strain evidence="5">TK_35</strain>
    </source>
</reference>
<proteinExistence type="predicted"/>
<dbReference type="SUPFAM" id="SSF48403">
    <property type="entry name" value="Ankyrin repeat"/>
    <property type="match status" value="1"/>
</dbReference>
<dbReference type="InterPro" id="IPR036770">
    <property type="entry name" value="Ankyrin_rpt-contain_sf"/>
</dbReference>
<dbReference type="Pfam" id="PF24883">
    <property type="entry name" value="NPHP3_N"/>
    <property type="match status" value="1"/>
</dbReference>